<protein>
    <recommendedName>
        <fullName evidence="2">Autophagy-related protein 11</fullName>
    </recommendedName>
</protein>
<reference evidence="5 6" key="1">
    <citation type="submission" date="2018-11" db="EMBL/GenBank/DDBJ databases">
        <title>Genome sequence of Saitozyma podzolica DSM 27192.</title>
        <authorList>
            <person name="Aliyu H."/>
            <person name="Gorte O."/>
            <person name="Ochsenreither K."/>
        </authorList>
    </citation>
    <scope>NUCLEOTIDE SEQUENCE [LARGE SCALE GENOMIC DNA]</scope>
    <source>
        <strain evidence="5 6">DSM 27192</strain>
    </source>
</reference>
<dbReference type="GO" id="GO:0034727">
    <property type="term" value="P:piecemeal microautophagy of the nucleus"/>
    <property type="evidence" value="ECO:0007669"/>
    <property type="project" value="TreeGrafter"/>
</dbReference>
<gene>
    <name evidence="5" type="primary">ATG11</name>
    <name evidence="5" type="ORF">EHS25_001534</name>
</gene>
<feature type="coiled-coil region" evidence="3">
    <location>
        <begin position="527"/>
        <end position="579"/>
    </location>
</feature>
<evidence type="ECO:0000256" key="3">
    <source>
        <dbReference type="SAM" id="Coils"/>
    </source>
</evidence>
<dbReference type="GO" id="GO:0034517">
    <property type="term" value="P:ribophagy"/>
    <property type="evidence" value="ECO:0007669"/>
    <property type="project" value="TreeGrafter"/>
</dbReference>
<keyword evidence="2" id="KW-0926">Vacuole</keyword>
<comment type="function">
    <text evidence="2">Involved in cytoplasm to vacuole transport (Cvt), pexophagy, mitophagy and nucleophagy. Recruits mitochondria for their selective degradation via autophagy (mitophagy) during starvation. Works as scaffold proteins that recruit ATG proteins to the pre-autophagosome (PAS), the site of vesicle/autophagosome formation. Required for the Cvt vesicles completion.</text>
</comment>
<comment type="subunit">
    <text evidence="2">Homodimer.</text>
</comment>
<dbReference type="Gene3D" id="1.10.287.1490">
    <property type="match status" value="1"/>
</dbReference>
<dbReference type="PANTHER" id="PTHR13222:SF1">
    <property type="entry name" value="RB1-INDUCIBLE COILED-COIL PROTEIN 1"/>
    <property type="match status" value="1"/>
</dbReference>
<feature type="coiled-coil region" evidence="3">
    <location>
        <begin position="735"/>
        <end position="769"/>
    </location>
</feature>
<evidence type="ECO:0000313" key="5">
    <source>
        <dbReference type="EMBL" id="RSH90200.1"/>
    </source>
</evidence>
<keyword evidence="2" id="KW-0653">Protein transport</keyword>
<evidence type="ECO:0000313" key="6">
    <source>
        <dbReference type="Proteomes" id="UP000279259"/>
    </source>
</evidence>
<dbReference type="AlphaFoldDB" id="A0A427YGJ4"/>
<dbReference type="GO" id="GO:0019901">
    <property type="term" value="F:protein kinase binding"/>
    <property type="evidence" value="ECO:0007669"/>
    <property type="project" value="TreeGrafter"/>
</dbReference>
<dbReference type="GO" id="GO:0015031">
    <property type="term" value="P:protein transport"/>
    <property type="evidence" value="ECO:0007669"/>
    <property type="project" value="UniProtKB-KW"/>
</dbReference>
<dbReference type="GO" id="GO:0061709">
    <property type="term" value="P:reticulophagy"/>
    <property type="evidence" value="ECO:0007669"/>
    <property type="project" value="TreeGrafter"/>
</dbReference>
<evidence type="ECO:0000259" key="4">
    <source>
        <dbReference type="Pfam" id="PF04108"/>
    </source>
</evidence>
<dbReference type="GO" id="GO:0060090">
    <property type="term" value="F:molecular adaptor activity"/>
    <property type="evidence" value="ECO:0007669"/>
    <property type="project" value="TreeGrafter"/>
</dbReference>
<feature type="domain" description="Autophagy protein ATG17-like" evidence="4">
    <location>
        <begin position="125"/>
        <end position="407"/>
    </location>
</feature>
<dbReference type="GO" id="GO:0000422">
    <property type="term" value="P:autophagy of mitochondrion"/>
    <property type="evidence" value="ECO:0007669"/>
    <property type="project" value="TreeGrafter"/>
</dbReference>
<dbReference type="EMBL" id="RSCD01000011">
    <property type="protein sequence ID" value="RSH90200.1"/>
    <property type="molecule type" value="Genomic_DNA"/>
</dbReference>
<dbReference type="OrthoDB" id="447953at2759"/>
<organism evidence="5 6">
    <name type="scientific">Saitozyma podzolica</name>
    <dbReference type="NCBI Taxonomy" id="1890683"/>
    <lineage>
        <taxon>Eukaryota</taxon>
        <taxon>Fungi</taxon>
        <taxon>Dikarya</taxon>
        <taxon>Basidiomycota</taxon>
        <taxon>Agaricomycotina</taxon>
        <taxon>Tremellomycetes</taxon>
        <taxon>Tremellales</taxon>
        <taxon>Trimorphomycetaceae</taxon>
        <taxon>Saitozyma</taxon>
    </lineage>
</organism>
<dbReference type="InterPro" id="IPR045326">
    <property type="entry name" value="ATG17-like_dom"/>
</dbReference>
<dbReference type="InterPro" id="IPR040040">
    <property type="entry name" value="ATG11"/>
</dbReference>
<keyword evidence="1 2" id="KW-0072">Autophagy</keyword>
<evidence type="ECO:0000256" key="2">
    <source>
        <dbReference type="RuleBase" id="RU367075"/>
    </source>
</evidence>
<dbReference type="GO" id="GO:0034045">
    <property type="term" value="C:phagophore assembly site membrane"/>
    <property type="evidence" value="ECO:0007669"/>
    <property type="project" value="UniProtKB-SubCell"/>
</dbReference>
<name>A0A427YGJ4_9TREE</name>
<dbReference type="GO" id="GO:0000045">
    <property type="term" value="P:autophagosome assembly"/>
    <property type="evidence" value="ECO:0007669"/>
    <property type="project" value="UniProtKB-UniRule"/>
</dbReference>
<dbReference type="PANTHER" id="PTHR13222">
    <property type="entry name" value="RB1-INDUCIBLE COILED-COIL"/>
    <property type="match status" value="1"/>
</dbReference>
<comment type="caution">
    <text evidence="5">The sequence shown here is derived from an EMBL/GenBank/DDBJ whole genome shotgun (WGS) entry which is preliminary data.</text>
</comment>
<accession>A0A427YGJ4</accession>
<dbReference type="GO" id="GO:1990316">
    <property type="term" value="C:Atg1/ULK1 kinase complex"/>
    <property type="evidence" value="ECO:0007669"/>
    <property type="project" value="TreeGrafter"/>
</dbReference>
<dbReference type="GO" id="GO:0005774">
    <property type="term" value="C:vacuolar membrane"/>
    <property type="evidence" value="ECO:0007669"/>
    <property type="project" value="UniProtKB-SubCell"/>
</dbReference>
<evidence type="ECO:0000256" key="1">
    <source>
        <dbReference type="ARBA" id="ARBA00023006"/>
    </source>
</evidence>
<dbReference type="GO" id="GO:1903599">
    <property type="term" value="P:positive regulation of autophagy of mitochondrion"/>
    <property type="evidence" value="ECO:0007669"/>
    <property type="project" value="UniProtKB-UniRule"/>
</dbReference>
<keyword evidence="2" id="KW-0472">Membrane</keyword>
<dbReference type="Proteomes" id="UP000279259">
    <property type="component" value="Unassembled WGS sequence"/>
</dbReference>
<dbReference type="STRING" id="1890683.A0A427YGJ4"/>
<keyword evidence="6" id="KW-1185">Reference proteome</keyword>
<comment type="similarity">
    <text evidence="2">Belongs to the ATG11 family.</text>
</comment>
<feature type="coiled-coil region" evidence="3">
    <location>
        <begin position="618"/>
        <end position="680"/>
    </location>
</feature>
<keyword evidence="3" id="KW-0175">Coiled coil</keyword>
<comment type="subcellular location">
    <subcellularLocation>
        <location evidence="2">Preautophagosomal structure membrane</location>
        <topology evidence="2">Peripheral membrane protein</topology>
    </subcellularLocation>
    <subcellularLocation>
        <location evidence="2">Vacuole membrane</location>
        <topology evidence="2">Peripheral membrane protein</topology>
    </subcellularLocation>
    <text evidence="2">During pexophagy, accumulates in the vacuolar membrane region, where the peroxisomes contact the vacuole.</text>
</comment>
<proteinExistence type="inferred from homology"/>
<dbReference type="Pfam" id="PF04108">
    <property type="entry name" value="ATG17_like"/>
    <property type="match status" value="1"/>
</dbReference>
<keyword evidence="2" id="KW-0813">Transport</keyword>
<sequence>MEVYQASHGGVAQLERHLSEYNTLETLCHDAAEATDVPVENVLIFLEDGREVRDDIIQELWEKGEQDEQQTLYLFNRQTFFTDPEEWAAQFQEEISLPPPLNLSAISDLSQAQQPFLIAFDHLAHLHSLFTAQSRAVSIAYANLSHHLAPLMREFESFAMRAEREMQVEEGLIRSAKADLAMLPKVVVHETFLRKKEGMDGSQLPKTLADYVHPRKMEQVRESCQVAHEDHVSRFAQLSQAMDELALQSDAERRAAEDRAGVVQADFEEGLRRIEDALEHLKSLFSADSNFSQHLMELDGAMRDDLVTLTNVKNEFTLDVHIHLRQVATFQTRITELIQPLRTLDTELRSKAAFPHLARLHQLPFAYAATVVEVVRRKEFASFVVDWTTRLADTLVKFTSVEKARRMAIRNDTLSQLPWTVAAIEDTMSPSIDVVVNVGVDALAKVNLGRSDIDNLLAWVESLKGDESLAIDGSDPIAFLQTNLEAMISKIDLAGDELDRMIERSVFMAQDGRVSDQALAAERDAALAQVREVEEQYERRTQTLQTRQAELQDEVYRLRNDLSEEVDARQALSAQLEERAKEQRDHDDLVAALQADMQQEKDRATDLGTRLQEALIDVDGLRHSEAGLREQIESLQEERSRHLEEITEAQTRSETFESQLARVRAELESTTEQLAKAHQESRHSSAEAERLRRDHLAEADGDRAVLDQQIFTLTKQLDEANGKMTSARNTAIREANGLKAELSLTQVQLREARRKEAALADELAMARDAAAASSQKEQDADVARDAVVLAGRYHDVCASLLKTINTSSTISGASRSKSPVSGSQHESILARSLASASAFDLDEFKEAVARAINAARKFGKTAKYWREQARHRISFTSFEDGDLVSPPGGDVN</sequence>